<keyword evidence="3" id="KW-1185">Reference proteome</keyword>
<feature type="region of interest" description="Disordered" evidence="1">
    <location>
        <begin position="1"/>
        <end position="42"/>
    </location>
</feature>
<organism evidence="3 4">
    <name type="scientific">Heligmosomoides polygyrus</name>
    <name type="common">Parasitic roundworm</name>
    <dbReference type="NCBI Taxonomy" id="6339"/>
    <lineage>
        <taxon>Eukaryota</taxon>
        <taxon>Metazoa</taxon>
        <taxon>Ecdysozoa</taxon>
        <taxon>Nematoda</taxon>
        <taxon>Chromadorea</taxon>
        <taxon>Rhabditida</taxon>
        <taxon>Rhabditina</taxon>
        <taxon>Rhabditomorpha</taxon>
        <taxon>Strongyloidea</taxon>
        <taxon>Heligmosomidae</taxon>
        <taxon>Heligmosomoides</taxon>
    </lineage>
</organism>
<evidence type="ECO:0000313" key="3">
    <source>
        <dbReference type="Proteomes" id="UP000050761"/>
    </source>
</evidence>
<evidence type="ECO:0000256" key="1">
    <source>
        <dbReference type="SAM" id="MobiDB-lite"/>
    </source>
</evidence>
<dbReference type="AlphaFoldDB" id="A0A183GUT2"/>
<reference evidence="4" key="2">
    <citation type="submission" date="2019-09" db="UniProtKB">
        <authorList>
            <consortium name="WormBaseParasite"/>
        </authorList>
    </citation>
    <scope>IDENTIFICATION</scope>
</reference>
<dbReference type="Proteomes" id="UP000050761">
    <property type="component" value="Unassembled WGS sequence"/>
</dbReference>
<evidence type="ECO:0000313" key="2">
    <source>
        <dbReference type="EMBL" id="VDP57640.1"/>
    </source>
</evidence>
<proteinExistence type="predicted"/>
<sequence length="62" mass="7007">MSVADAVAVPGQEFELPTVEDNGDEKRASSEEKEKEKDEEVRTHLDTLISQTLQRCFAGRER</sequence>
<reference evidence="2 3" key="1">
    <citation type="submission" date="2018-11" db="EMBL/GenBank/DDBJ databases">
        <authorList>
            <consortium name="Pathogen Informatics"/>
        </authorList>
    </citation>
    <scope>NUCLEOTIDE SEQUENCE [LARGE SCALE GENOMIC DNA]</scope>
</reference>
<evidence type="ECO:0000313" key="4">
    <source>
        <dbReference type="WBParaSite" id="HPBE_0002645201-mRNA-1"/>
    </source>
</evidence>
<gene>
    <name evidence="2" type="ORF">HPBE_LOCUS26451</name>
</gene>
<dbReference type="WBParaSite" id="HPBE_0002645201-mRNA-1">
    <property type="protein sequence ID" value="HPBE_0002645201-mRNA-1"/>
    <property type="gene ID" value="HPBE_0002645201"/>
</dbReference>
<name>A0A183GUT2_HELPZ</name>
<dbReference type="EMBL" id="UZAH01040008">
    <property type="protein sequence ID" value="VDP57640.1"/>
    <property type="molecule type" value="Genomic_DNA"/>
</dbReference>
<feature type="compositionally biased region" description="Basic and acidic residues" evidence="1">
    <location>
        <begin position="24"/>
        <end position="42"/>
    </location>
</feature>
<protein>
    <submittedName>
        <fullName evidence="2 4">Uncharacterized protein</fullName>
    </submittedName>
</protein>
<accession>A0A3P8EU93</accession>
<accession>A0A183GUT2</accession>